<evidence type="ECO:0000313" key="4">
    <source>
        <dbReference type="EMBL" id="TPX47699.1"/>
    </source>
</evidence>
<dbReference type="PANTHER" id="PTHR43016">
    <property type="entry name" value="PRESEQUENCE PROTEASE"/>
    <property type="match status" value="1"/>
</dbReference>
<feature type="domain" description="Peptidase M16 C-terminal" evidence="3">
    <location>
        <begin position="192"/>
        <end position="345"/>
    </location>
</feature>
<dbReference type="VEuPathDB" id="FungiDB:SeMB42_g05945"/>
<evidence type="ECO:0000313" key="5">
    <source>
        <dbReference type="Proteomes" id="UP000320475"/>
    </source>
</evidence>
<dbReference type="SUPFAM" id="SSF63411">
    <property type="entry name" value="LuxS/MPP-like metallohydrolase"/>
    <property type="match status" value="5"/>
</dbReference>
<evidence type="ECO:0000259" key="3">
    <source>
        <dbReference type="Pfam" id="PF05193"/>
    </source>
</evidence>
<dbReference type="EMBL" id="QEAM01000071">
    <property type="protein sequence ID" value="TPX47699.1"/>
    <property type="molecule type" value="Genomic_DNA"/>
</dbReference>
<dbReference type="AlphaFoldDB" id="A0A507D7X6"/>
<protein>
    <recommendedName>
        <fullName evidence="6">Peptidase M16 N-terminal domain-containing protein</fullName>
    </recommendedName>
</protein>
<reference evidence="4 5" key="1">
    <citation type="journal article" date="2019" name="Sci. Rep.">
        <title>Comparative genomics of chytrid fungi reveal insights into the obligate biotrophic and pathogenic lifestyle of Synchytrium endobioticum.</title>
        <authorList>
            <person name="van de Vossenberg B.T.L.H."/>
            <person name="Warris S."/>
            <person name="Nguyen H.D.T."/>
            <person name="van Gent-Pelzer M.P.E."/>
            <person name="Joly D.L."/>
            <person name="van de Geest H.C."/>
            <person name="Bonants P.J.M."/>
            <person name="Smith D.S."/>
            <person name="Levesque C.A."/>
            <person name="van der Lee T.A.J."/>
        </authorList>
    </citation>
    <scope>NUCLEOTIDE SEQUENCE [LARGE SCALE GENOMIC DNA]</scope>
    <source>
        <strain evidence="4 5">LEV6574</strain>
    </source>
</reference>
<accession>A0A507D7X6</accession>
<dbReference type="PANTHER" id="PTHR43016:SF6">
    <property type="entry name" value="PEPTIDASE M16 N-TERMINAL DOMAIN-CONTAINING PROTEIN"/>
    <property type="match status" value="1"/>
</dbReference>
<evidence type="ECO:0000259" key="2">
    <source>
        <dbReference type="Pfam" id="PF00675"/>
    </source>
</evidence>
<name>A0A507D7X6_9FUNG</name>
<feature type="domain" description="Peptidase M16 N-terminal" evidence="2">
    <location>
        <begin position="52"/>
        <end position="135"/>
    </location>
</feature>
<feature type="region of interest" description="Disordered" evidence="1">
    <location>
        <begin position="785"/>
        <end position="806"/>
    </location>
</feature>
<gene>
    <name evidence="4" type="ORF">SeLEV6574_g02505</name>
</gene>
<evidence type="ECO:0008006" key="6">
    <source>
        <dbReference type="Google" id="ProtNLM"/>
    </source>
</evidence>
<dbReference type="FunFam" id="3.30.830.10:FF:000015">
    <property type="entry name" value="Putative zinc metalloprotease"/>
    <property type="match status" value="1"/>
</dbReference>
<dbReference type="Pfam" id="PF00675">
    <property type="entry name" value="Peptidase_M16"/>
    <property type="match status" value="1"/>
</dbReference>
<dbReference type="Pfam" id="PF05193">
    <property type="entry name" value="Peptidase_M16_C"/>
    <property type="match status" value="1"/>
</dbReference>
<feature type="compositionally biased region" description="Acidic residues" evidence="1">
    <location>
        <begin position="365"/>
        <end position="393"/>
    </location>
</feature>
<dbReference type="OrthoDB" id="4953at2759"/>
<dbReference type="InterPro" id="IPR011249">
    <property type="entry name" value="Metalloenz_LuxS/M16"/>
</dbReference>
<organism evidence="4 5">
    <name type="scientific">Synchytrium endobioticum</name>
    <dbReference type="NCBI Taxonomy" id="286115"/>
    <lineage>
        <taxon>Eukaryota</taxon>
        <taxon>Fungi</taxon>
        <taxon>Fungi incertae sedis</taxon>
        <taxon>Chytridiomycota</taxon>
        <taxon>Chytridiomycota incertae sedis</taxon>
        <taxon>Chytridiomycetes</taxon>
        <taxon>Synchytriales</taxon>
        <taxon>Synchytriaceae</taxon>
        <taxon>Synchytrium</taxon>
    </lineage>
</organism>
<sequence length="1146" mass="127823">MFELIESVPLPLATSTTKIDVYKHIEAAFHIVFVPLPGPLCSAGILVPTLCENDAGLPHTLEHLIFCGSTSIPQRGYLDCLASRCLSTGTNAYTTEDHTNYTLTCAGEDGMVEVLPIFLDHVINPTLRDNQFITEVYHIDGDAKSQGVVYCEMAGRECSEGDMVDLALRRLVFQGQTTYSYECGGLTPDIAKLTNEEIVQYHKKFYNLNNITAVICGQVNPQRVFDRLTSMPSIVNCLKNNTISQRFHVDLPRVSLDGAKLVSQLVRFPSSDEQVGSITYAWRGPPSDDTQALLALDVLFRYLQDTAASPFAQKFVELENPYASDVDFDLRCYIQSVLVLSFNGVPYKADVDESCYETDQSSLDTDAESTDEDDEENEPEDDDREEDETEVSEGGDGRRSDLFDEAVFFNMMIEVLKDFVGDGFPSMDTMKATILRHRRKLLESLEDDPHEWIMERLVRDLVRFKFGSLPASDAAANGYKSKKIVGDFVTIIDMLDDLQTKPPEFWKTLVSTYLLNNTCFEIMALPDPQQAEEHVEREGLDRKRRAEELGPDNLKKLKLKVDEAIKENLPILSDELKISMPPIPDVSKAPKLSVESKILSKTESEPFGAIQIVTTETAFVHVRLGVDTSGLPVILKPFLVLFQELLFQTPILDVHQSGRAATKKNRSGKDGKCSNLIDYRDVAKRTSELFVSHEGSIGFGNDVFHTSWLSEVFSVYGCAEREEWEKAMRWLCQVLTQSVFTEDRVVSVAKNLISEIAETKRDGYSMAVALMTRVTCPLSSTNIRIPGKNIGKPRDSNRTTPSTTRGNDLEISLFKQEAFLKNILSDFRGGRGETILGQLNRMRDYMRHAVSGIKSTAPDTPAHATSGFVHIGLPLRFSTSNVVSAAFTRIWREENQTAAYFFDKQSRSAPGAKRKTTRNGGAFAGEGLIELPPPPFPFPRQIYQLKNVSPEFKSVMVPIPGVTASYLFQVVPCDVMRPTDPVEKYAVMLMVELLSLTEGPLYTAVRGNGYAYGADLSLAIWNVTPEGFDEICSQFQIDTARAACAYRLCSAGATSASLISTTLRNAMRGYSDVEQDLYRVTREDLRQVAGVHLRKFLDANSRVTVLTTMPVSGPEPNRMVEDFAKAVTKEWAVEFNVRNINSFALP</sequence>
<feature type="region of interest" description="Disordered" evidence="1">
    <location>
        <begin position="356"/>
        <end position="399"/>
    </location>
</feature>
<dbReference type="GO" id="GO:0046872">
    <property type="term" value="F:metal ion binding"/>
    <property type="evidence" value="ECO:0007669"/>
    <property type="project" value="InterPro"/>
</dbReference>
<comment type="caution">
    <text evidence="4">The sequence shown here is derived from an EMBL/GenBank/DDBJ whole genome shotgun (WGS) entry which is preliminary data.</text>
</comment>
<dbReference type="Gene3D" id="3.30.830.10">
    <property type="entry name" value="Metalloenzyme, LuxS/M16 peptidase-like"/>
    <property type="match status" value="3"/>
</dbReference>
<evidence type="ECO:0000256" key="1">
    <source>
        <dbReference type="SAM" id="MobiDB-lite"/>
    </source>
</evidence>
<dbReference type="InterPro" id="IPR007863">
    <property type="entry name" value="Peptidase_M16_C"/>
</dbReference>
<proteinExistence type="predicted"/>
<dbReference type="Proteomes" id="UP000320475">
    <property type="component" value="Unassembled WGS sequence"/>
</dbReference>
<dbReference type="InterPro" id="IPR011765">
    <property type="entry name" value="Pept_M16_N"/>
</dbReference>